<dbReference type="GO" id="GO:0003995">
    <property type="term" value="F:acyl-CoA dehydrogenase activity"/>
    <property type="evidence" value="ECO:0007669"/>
    <property type="project" value="TreeGrafter"/>
</dbReference>
<dbReference type="RefSeq" id="WP_165257286.1">
    <property type="nucleotide sequence ID" value="NZ_JAAKZY010000024.1"/>
</dbReference>
<evidence type="ECO:0000259" key="2">
    <source>
        <dbReference type="Pfam" id="PF02771"/>
    </source>
</evidence>
<accession>A0A6G4V1Z4</accession>
<dbReference type="Proteomes" id="UP000472335">
    <property type="component" value="Unassembled WGS sequence"/>
</dbReference>
<dbReference type="GO" id="GO:0004497">
    <property type="term" value="F:monooxygenase activity"/>
    <property type="evidence" value="ECO:0007669"/>
    <property type="project" value="UniProtKB-KW"/>
</dbReference>
<dbReference type="Pfam" id="PF08028">
    <property type="entry name" value="Acyl-CoA_dh_2"/>
    <property type="match status" value="1"/>
</dbReference>
<dbReference type="PANTHER" id="PTHR43884">
    <property type="entry name" value="ACYL-COA DEHYDROGENASE"/>
    <property type="match status" value="1"/>
</dbReference>
<reference evidence="4 5" key="1">
    <citation type="submission" date="2020-02" db="EMBL/GenBank/DDBJ databases">
        <title>Whole-genome analyses of novel actinobacteria.</title>
        <authorList>
            <person name="Sahin N."/>
            <person name="Gencbay T."/>
        </authorList>
    </citation>
    <scope>NUCLEOTIDE SEQUENCE [LARGE SCALE GENOMIC DNA]</scope>
    <source>
        <strain evidence="4 5">HC44</strain>
    </source>
</reference>
<dbReference type="AlphaFoldDB" id="A0A6G4V1Z4"/>
<feature type="domain" description="Acyl-CoA dehydrogenase C-terminal" evidence="3">
    <location>
        <begin position="235"/>
        <end position="365"/>
    </location>
</feature>
<protein>
    <submittedName>
        <fullName evidence="4">Flavin-dependent monooxygenase</fullName>
    </submittedName>
</protein>
<dbReference type="SUPFAM" id="SSF47203">
    <property type="entry name" value="Acyl-CoA dehydrogenase C-terminal domain-like"/>
    <property type="match status" value="1"/>
</dbReference>
<dbReference type="PIRSF" id="PIRSF016578">
    <property type="entry name" value="HsaA"/>
    <property type="match status" value="1"/>
</dbReference>
<dbReference type="InterPro" id="IPR036250">
    <property type="entry name" value="AcylCo_DH-like_C"/>
</dbReference>
<dbReference type="InterPro" id="IPR013786">
    <property type="entry name" value="AcylCoA_DH/ox_N"/>
</dbReference>
<feature type="domain" description="Acyl-CoA dehydrogenase/oxidase N-terminal" evidence="2">
    <location>
        <begin position="26"/>
        <end position="97"/>
    </location>
</feature>
<name>A0A6G4V1Z4_9ACTN</name>
<dbReference type="InterPro" id="IPR013107">
    <property type="entry name" value="Acyl-CoA_DH_C"/>
</dbReference>
<evidence type="ECO:0000313" key="5">
    <source>
        <dbReference type="Proteomes" id="UP000472335"/>
    </source>
</evidence>
<comment type="caution">
    <text evidence="4">The sequence shown here is derived from an EMBL/GenBank/DDBJ whole genome shotgun (WGS) entry which is preliminary data.</text>
</comment>
<evidence type="ECO:0000313" key="4">
    <source>
        <dbReference type="EMBL" id="NGO08072.1"/>
    </source>
</evidence>
<dbReference type="SUPFAM" id="SSF56645">
    <property type="entry name" value="Acyl-CoA dehydrogenase NM domain-like"/>
    <property type="match status" value="1"/>
</dbReference>
<dbReference type="Pfam" id="PF02771">
    <property type="entry name" value="Acyl-CoA_dh_N"/>
    <property type="match status" value="1"/>
</dbReference>
<dbReference type="Gene3D" id="1.20.140.10">
    <property type="entry name" value="Butyryl-CoA Dehydrogenase, subunit A, domain 3"/>
    <property type="match status" value="1"/>
</dbReference>
<evidence type="ECO:0000256" key="1">
    <source>
        <dbReference type="ARBA" id="ARBA00023002"/>
    </source>
</evidence>
<dbReference type="InterPro" id="IPR009100">
    <property type="entry name" value="AcylCoA_DH/oxidase_NM_dom_sf"/>
</dbReference>
<dbReference type="GO" id="GO:0050660">
    <property type="term" value="F:flavin adenine dinucleotide binding"/>
    <property type="evidence" value="ECO:0007669"/>
    <property type="project" value="InterPro"/>
</dbReference>
<keyword evidence="4" id="KW-0503">Monooxygenase</keyword>
<dbReference type="Gene3D" id="2.40.110.10">
    <property type="entry name" value="Butyryl-CoA Dehydrogenase, subunit A, domain 2"/>
    <property type="match status" value="1"/>
</dbReference>
<gene>
    <name evidence="4" type="ORF">G5C60_10520</name>
</gene>
<dbReference type="EMBL" id="JAAKZY010000024">
    <property type="protein sequence ID" value="NGO08072.1"/>
    <property type="molecule type" value="Genomic_DNA"/>
</dbReference>
<sequence>MTRTLEPSVDGDPARPTAPTFEEVLAHVADRRAEFTEKRHVPRDMIEEFKQVGLYRATTPKRFGGDALRPAEFLRLIERISEVDGSAGWVASFGTSGVYLAGLPLDTQAELYADGPDVVFAGGLFPLQPAEQVDGGFRVTGHWRFASGCKGADLLGVGIGVGDASSGKPRTAVLQPDQVEIVENWDVIGMEGTGSHDLKVDGVVVPEEWTFVRGGGSVVDEPLYRYPTIAYAAQVLAVVNLGIARAALDHTIRVGAGRAGLTGAPKLADRAYYRIAVAKAEAELRSVRSFFYEVTEEVYQAVAGGTPATAEQAGVLRLAATHAARVGFDVVRDAYTLSGTAAINAAHPMQRYLRDASVVPQHAFLTEGMYDGAGAVLMGAKPFPGFV</sequence>
<evidence type="ECO:0000259" key="3">
    <source>
        <dbReference type="Pfam" id="PF08028"/>
    </source>
</evidence>
<proteinExistence type="predicted"/>
<dbReference type="PANTHER" id="PTHR43884:SF12">
    <property type="entry name" value="ISOVALERYL-COA DEHYDROGENASE, MITOCHONDRIAL-RELATED"/>
    <property type="match status" value="1"/>
</dbReference>
<dbReference type="InterPro" id="IPR037069">
    <property type="entry name" value="AcylCoA_DH/ox_N_sf"/>
</dbReference>
<organism evidence="4 5">
    <name type="scientific">Streptomyces scabichelini</name>
    <dbReference type="NCBI Taxonomy" id="2711217"/>
    <lineage>
        <taxon>Bacteria</taxon>
        <taxon>Bacillati</taxon>
        <taxon>Actinomycetota</taxon>
        <taxon>Actinomycetes</taxon>
        <taxon>Kitasatosporales</taxon>
        <taxon>Streptomycetaceae</taxon>
        <taxon>Streptomyces</taxon>
    </lineage>
</organism>
<keyword evidence="5" id="KW-1185">Reference proteome</keyword>
<keyword evidence="1" id="KW-0560">Oxidoreductase</keyword>
<dbReference type="InterPro" id="IPR046373">
    <property type="entry name" value="Acyl-CoA_Oxase/DH_mid-dom_sf"/>
</dbReference>
<dbReference type="Gene3D" id="1.10.540.10">
    <property type="entry name" value="Acyl-CoA dehydrogenase/oxidase, N-terminal domain"/>
    <property type="match status" value="1"/>
</dbReference>